<comment type="similarity">
    <text evidence="5">Belongs to the Xin family.</text>
</comment>
<feature type="region of interest" description="Disordered" evidence="6">
    <location>
        <begin position="297"/>
        <end position="377"/>
    </location>
</feature>
<comment type="domain">
    <text evidence="5">Xin repeats bind F-actin.</text>
</comment>
<evidence type="ECO:0000256" key="2">
    <source>
        <dbReference type="ARBA" id="ARBA00022737"/>
    </source>
</evidence>
<dbReference type="GeneID" id="105900631"/>
<dbReference type="InterPro" id="IPR012510">
    <property type="entry name" value="Actin-binding_Xin_repeat"/>
</dbReference>
<comment type="subcellular location">
    <subcellularLocation>
        <location evidence="1">Cell junction</location>
    </subcellularLocation>
</comment>
<feature type="repeat" description="Xin" evidence="5">
    <location>
        <begin position="496"/>
        <end position="511"/>
    </location>
</feature>
<evidence type="ECO:0000313" key="7">
    <source>
        <dbReference type="Proteomes" id="UP000515152"/>
    </source>
</evidence>
<evidence type="ECO:0000313" key="8">
    <source>
        <dbReference type="RefSeq" id="XP_031418677.1"/>
    </source>
</evidence>
<feature type="compositionally biased region" description="Polar residues" evidence="6">
    <location>
        <begin position="2053"/>
        <end position="2069"/>
    </location>
</feature>
<dbReference type="Pfam" id="PF08043">
    <property type="entry name" value="Xin"/>
    <property type="match status" value="13"/>
</dbReference>
<feature type="compositionally biased region" description="Low complexity" evidence="6">
    <location>
        <begin position="271"/>
        <end position="282"/>
    </location>
</feature>
<keyword evidence="7" id="KW-1185">Reference proteome</keyword>
<evidence type="ECO:0000256" key="6">
    <source>
        <dbReference type="SAM" id="MobiDB-lite"/>
    </source>
</evidence>
<feature type="repeat" description="Xin" evidence="5">
    <location>
        <begin position="939"/>
        <end position="954"/>
    </location>
</feature>
<dbReference type="PANTHER" id="PTHR22591:SF2">
    <property type="entry name" value="XIN ACTIN-BINDING REPEAT-CONTAINING PROTEIN 1"/>
    <property type="match status" value="1"/>
</dbReference>
<feature type="repeat" description="Xin" evidence="5">
    <location>
        <begin position="1198"/>
        <end position="1213"/>
    </location>
</feature>
<feature type="compositionally biased region" description="Low complexity" evidence="6">
    <location>
        <begin position="175"/>
        <end position="197"/>
    </location>
</feature>
<feature type="compositionally biased region" description="Polar residues" evidence="6">
    <location>
        <begin position="2221"/>
        <end position="2238"/>
    </location>
</feature>
<dbReference type="GO" id="GO:0051015">
    <property type="term" value="F:actin filament binding"/>
    <property type="evidence" value="ECO:0007669"/>
    <property type="project" value="TreeGrafter"/>
</dbReference>
<dbReference type="InterPro" id="IPR030072">
    <property type="entry name" value="XIRP1/XIRP2"/>
</dbReference>
<feature type="repeat" description="Xin" evidence="5">
    <location>
        <begin position="1160"/>
        <end position="1175"/>
    </location>
</feature>
<feature type="repeat" description="Xin" evidence="5">
    <location>
        <begin position="1235"/>
        <end position="1250"/>
    </location>
</feature>
<dbReference type="PROSITE" id="PS51389">
    <property type="entry name" value="XIN"/>
    <property type="match status" value="20"/>
</dbReference>
<sequence>MEKAVSGERGTNCSLKRRRNVELQTLIRTAMMSSNLWRSQSLKNLSGGQRSWASPGPGRKSVSQLVQQYQSCADLSTTGIEENGLKREPYTDDEPYADEAQSPWGGGKPDASVRRFQSNLLEDPSGFRGWSTLTRSRSMESLPRREPVGTSALRELFESKNALQQDFASSPGLHATPPAKRTPATPTATPARKPAATGHGRPTLHSGEVTPAKREATRQRLQATESERLERRKTIGSVPGSLVREEKGPRESRRRAPLDSRAASSGTAQDSTTSSLRTSLPSIRDRSVLYLSKAAAADTPGTATQQGSVVQEHIASSGKKIKQSKMADLTKQIKVTDANEEDDLPPPPPPPPPPRPHMDESVANRDPHLLPVPPPKETFSTFYQQRQKSELKRLFKHIHPDVKMNLDEAIDDEIVEAMHSDDAADSNYQGEVQSMRWIFENWTIDNIGDPHTTKKLLDEEHLQRGDVRGTSSMFEHGAWDSSQTSSAADRQGLVKGDVRTATWLFETQPMDCLGKSSTEEGELVEAVLKEPIVKGDVSGARLLFESRPLDALGRCCSVEDQSFLRLKSEFQEHKGDVKKTVKLFQAEPHCALRDSSGNIHEIKSICREEIQSSNFNTARWLFETQPLDVINKDATGIQIIRGISLEEAQKGGVDKKRWMFETQPLDAICEGAVEEQKFQGISVDLEGVADVGMKQKLYETQPLAAIKGETTSEKVEEKEVIVGGDVKSSLWLFETQPTETVKDCYEVGRLKRVTVSPDERGEVKGKRQTFENPNINKAKVDKENKVEDTEKGDVKSYKNLFETIPIDHISQSENEPTESLDITAGNVKGNKALFESTPLYAIKDSSGNIHEVTTVSREEIIKGNVQNYKWMFETRPLVKFEESTGNVEIIKGITRQEDTGGDVRLAKWLFETQSLDGIHLKFNKREQDTSIEQEEIQKGDVKTCKWLFETQPMDILYEKIEKQQETETIPKADVKSHTWLFETQPLDNIKDGDAQSLKLSKTLPNELASDEVVNVKTVKHLFETETLDRITSQPDSETDVRYVSQINVQSGDVSRVKEIFESQSLDAIGCEMMKANKEEQDISIQAGSVHKFTWLFENQPISTINDKEGDITMRTVTDMESGDVGSKKFIFETFSLDKIEDQDQLLRHQSVSVEKPVSGVDVKSSTMLFESQPLYAIRDKEGQFHEVTTVKKEEVLSGDVRGARWMFETKPLDAIQEDKEVYVIRAVTQEDVLKGDVKSARWRFETQPLDSLTSREVPSVKVVEDITGSNNVQLNKKLFESESEAAQRKYVRMVSVTDVQQGDVRTSTWLFETQAIDSLKGEPQEQSEMQTVLREEVQKGDVKRCTWLFESKPLDKIMDLDPSNANPVEQEDIPTADVKSTTWMFETTPLDKITVESVTEALCRLSQLSLIHSSGIVIQAHDVGNVIMAKYQLLPVEGPKVQKEEAVEGNIRNIMLQLLYRPNLKPRVAVLQEDEQGNVQASVLEIPLHQQSAIDVDEQKQKIERVVQIIESVLVQSSKSTQAGLVMQESEDGQPEMAVYSFRCQTGLKAESVDIQRGDVKSAIGNLLATAHSSRVTSSCRLEDNEKGNVDLYRSCIEKGDLQYLKNLQAEPLEEDLYSVPKEQIEILQGDVKEAKRHLKEQKDLVERTVLDIVSGDVKTTKKVFLSSPTGANVDYFVPKDDIIPGDVTIAKRQLTDAVKQPLLMQKEEIVSGDIKATLESLERAKQQSIHMERDVITPGTIYDLDVSVQELEDEDRPNYKEKIVSGDIKAAKQSLEEAKSRSLRVDREVLVPGKIYDLNATSSQEGISPVKTSASTTSNPQVTTTFRKVSASEIYQGTHDKCEAFRQSEVERMSDLNTSGVETNSKGASVSYIPYIMSESEAKNQEHETAEEVMKGDVKAAIQSLYSASSEQRTTDKEEIVRGDMQAALQSLQKSSVNVSQGDYKAAMIYRKAGQSYSEGRKKKDSGTVCKQNVMSMPPSDTELSPSVSVTYREHRPTAAMNSAPVISSSPAESSRASIPSPLINEGPPPPLPPKTCEQLKELKPALPPKPQWSTMSSTEPNDYNSDTHYIPAIPPKMKMGKSTPPPLPQGTALIKNEDFKDSHHMHATNETEGQQLSNKTEDRIARKTKQCTENWKQETTIETLSENTTAESTVEMQKNVVQKIDAAEEIRLCMQTYSTDSEAKNELNMGFKVALQNFGGRKKGTVDETATLQKKVKSKASNPQGTLLTGNVSSLPVSPEPEKDEQSNTGVILREKRGRRETENERRQRLSVHRDEIMKGNVKATMDIFENLRKREELKTLLSQVQVMEGDRSEADVKYLRTFYENVPTWVVGQSKVQRHSNSTCEKNVDAETESLRDETDSVSSVEAAFEDLEKASIDIICLKEQTLVKLLEIEEAIKKALFSVSNLKSEADIMGLSGLFNESLKTEQCSQNTNNIRKISIGTSKAKTDQSKSEQQVAQGKTKVQGEVPLKKLEVLRPNPPSSPAFISIHSAARKTTGTPKSPPPPPPQSTNNAESRTPSSNGYHNPNGDRNQPSETKTANHFYSPKNPKRKVSILEVQTMPEPEPVAGIIGTKTVSETYEERDCFGNSFVSSTTSTVVTKQSETKASSSCEVLTSPNKSVQVIASPLMHRSDRTFAERKQSHVKDSSKVFVTFGHTKTVPVSCQGNVFCLSEASVSHGKISGRQTCSS</sequence>
<feature type="compositionally biased region" description="Polar residues" evidence="6">
    <location>
        <begin position="2513"/>
        <end position="2545"/>
    </location>
</feature>
<feature type="compositionally biased region" description="Basic and acidic residues" evidence="6">
    <location>
        <begin position="243"/>
        <end position="258"/>
    </location>
</feature>
<feature type="repeat" description="Xin" evidence="5">
    <location>
        <begin position="535"/>
        <end position="550"/>
    </location>
</feature>
<keyword evidence="3" id="KW-0965">Cell junction</keyword>
<evidence type="ECO:0000256" key="3">
    <source>
        <dbReference type="ARBA" id="ARBA00022949"/>
    </source>
</evidence>
<feature type="region of interest" description="Disordered" evidence="6">
    <location>
        <begin position="80"/>
        <end position="112"/>
    </location>
</feature>
<feature type="compositionally biased region" description="Pro residues" evidence="6">
    <location>
        <begin position="345"/>
        <end position="355"/>
    </location>
</feature>
<feature type="region of interest" description="Disordered" evidence="6">
    <location>
        <begin position="2217"/>
        <end position="2253"/>
    </location>
</feature>
<dbReference type="CTD" id="165904"/>
<feature type="region of interest" description="Disordered" evidence="6">
    <location>
        <begin position="159"/>
        <end position="282"/>
    </location>
</feature>
<feature type="repeat" description="Xin" evidence="5">
    <location>
        <begin position="1051"/>
        <end position="1066"/>
    </location>
</feature>
<feature type="repeat" description="Xin" evidence="5">
    <location>
        <begin position="792"/>
        <end position="807"/>
    </location>
</feature>
<feature type="repeat" description="Xin" evidence="5">
    <location>
        <begin position="575"/>
        <end position="590"/>
    </location>
</feature>
<feature type="repeat" description="Xin" evidence="5">
    <location>
        <begin position="1376"/>
        <end position="1391"/>
    </location>
</feature>
<gene>
    <name evidence="8" type="primary">xirp1</name>
</gene>
<feature type="repeat" description="Xin" evidence="5">
    <location>
        <begin position="1013"/>
        <end position="1028"/>
    </location>
</feature>
<dbReference type="KEGG" id="char:105900631"/>
<organism evidence="7 8">
    <name type="scientific">Clupea harengus</name>
    <name type="common">Atlantic herring</name>
    <dbReference type="NCBI Taxonomy" id="7950"/>
    <lineage>
        <taxon>Eukaryota</taxon>
        <taxon>Metazoa</taxon>
        <taxon>Chordata</taxon>
        <taxon>Craniata</taxon>
        <taxon>Vertebrata</taxon>
        <taxon>Euteleostomi</taxon>
        <taxon>Actinopterygii</taxon>
        <taxon>Neopterygii</taxon>
        <taxon>Teleostei</taxon>
        <taxon>Clupei</taxon>
        <taxon>Clupeiformes</taxon>
        <taxon>Clupeoidei</taxon>
        <taxon>Clupeidae</taxon>
        <taxon>Clupea</taxon>
    </lineage>
</organism>
<evidence type="ECO:0000256" key="5">
    <source>
        <dbReference type="PROSITE-ProRule" id="PRU00721"/>
    </source>
</evidence>
<feature type="repeat" description="Xin" evidence="5">
    <location>
        <begin position="651"/>
        <end position="666"/>
    </location>
</feature>
<feature type="repeat" description="Xin" evidence="5">
    <location>
        <begin position="613"/>
        <end position="628"/>
    </location>
</feature>
<dbReference type="OrthoDB" id="6129702at2759"/>
<dbReference type="GO" id="GO:0005925">
    <property type="term" value="C:focal adhesion"/>
    <property type="evidence" value="ECO:0007669"/>
    <property type="project" value="TreeGrafter"/>
</dbReference>
<reference evidence="8" key="1">
    <citation type="submission" date="2025-08" db="UniProtKB">
        <authorList>
            <consortium name="RefSeq"/>
        </authorList>
    </citation>
    <scope>IDENTIFICATION</scope>
</reference>
<keyword evidence="4 5" id="KW-0009">Actin-binding</keyword>
<evidence type="ECO:0000256" key="1">
    <source>
        <dbReference type="ARBA" id="ARBA00004282"/>
    </source>
</evidence>
<dbReference type="RefSeq" id="XP_031418677.1">
    <property type="nucleotide sequence ID" value="XM_031562817.2"/>
</dbReference>
<feature type="compositionally biased region" description="Low complexity" evidence="6">
    <location>
        <begin position="2004"/>
        <end position="2027"/>
    </location>
</feature>
<feature type="repeat" description="Xin" evidence="5">
    <location>
        <begin position="972"/>
        <end position="987"/>
    </location>
</feature>
<feature type="repeat" description="Xin" evidence="5">
    <location>
        <begin position="1302"/>
        <end position="1317"/>
    </location>
</feature>
<dbReference type="GO" id="GO:0007015">
    <property type="term" value="P:actin filament organization"/>
    <property type="evidence" value="ECO:0007669"/>
    <property type="project" value="TreeGrafter"/>
</dbReference>
<proteinExistence type="inferred from homology"/>
<feature type="region of interest" description="Disordered" evidence="6">
    <location>
        <begin position="1955"/>
        <end position="2069"/>
    </location>
</feature>
<feature type="repeat" description="Xin" evidence="5">
    <location>
        <begin position="901"/>
        <end position="916"/>
    </location>
</feature>
<protein>
    <submittedName>
        <fullName evidence="8">Xin actin-binding repeat-containing protein 1 isoform X1</fullName>
    </submittedName>
</protein>
<feature type="region of interest" description="Disordered" evidence="6">
    <location>
        <begin position="124"/>
        <end position="147"/>
    </location>
</feature>
<feature type="repeat" description="Xin" evidence="5">
    <location>
        <begin position="1340"/>
        <end position="1355"/>
    </location>
</feature>
<feature type="region of interest" description="Disordered" evidence="6">
    <location>
        <begin position="2444"/>
        <end position="2554"/>
    </location>
</feature>
<feature type="repeat" description="Xin" evidence="5">
    <location>
        <begin position="724"/>
        <end position="739"/>
    </location>
</feature>
<dbReference type="GO" id="GO:0001725">
    <property type="term" value="C:stress fiber"/>
    <property type="evidence" value="ECO:0007669"/>
    <property type="project" value="TreeGrafter"/>
</dbReference>
<accession>A0A6P8F6D7</accession>
<name>A0A6P8F6D7_CLUHA</name>
<feature type="compositionally biased region" description="Basic and acidic residues" evidence="6">
    <location>
        <begin position="356"/>
        <end position="368"/>
    </location>
</feature>
<dbReference type="PANTHER" id="PTHR22591">
    <property type="entry name" value="XIN"/>
    <property type="match status" value="1"/>
</dbReference>
<feature type="repeat" description="Xin" evidence="5">
    <location>
        <begin position="1087"/>
        <end position="1102"/>
    </location>
</feature>
<feature type="repeat" description="Xin" evidence="5">
    <location>
        <begin position="863"/>
        <end position="878"/>
    </location>
</feature>
<evidence type="ECO:0000256" key="4">
    <source>
        <dbReference type="ARBA" id="ARBA00023203"/>
    </source>
</evidence>
<keyword evidence="2" id="KW-0677">Repeat</keyword>
<dbReference type="Proteomes" id="UP000515152">
    <property type="component" value="Chromosome 25"/>
</dbReference>